<dbReference type="InterPro" id="IPR018487">
    <property type="entry name" value="Hemopexin-like_repeat"/>
</dbReference>
<sequence length="457" mass="52166">MGLWLAVAGQGQKQGRQVGTAHCLSPVKGMRTTSAMVWARAKETTGPPKKSMKFEAQEVGFSSDRTYEERGLGPSLKMKEIDVEEKETKKLSETAQEKVSFPQIDILKLFRWLDLLCPSEIYQIPWKSLVAILQEDATEALSAANDMLKSRGSVFIGGFLRGECGSKINSGDRCRDPQSFSVFDDEALPPELPHLSQSEKAALIRQSGQDPARRRRLRHSITRVQKLKRDLALAPWRITQVVRRRPPPVKKLNRPAIALPVDVCPDKFDAITRGYNGRTYAFAKDRVYQMWYEDELPQKASYLITELFPGGPRTVSAALTNSRSGVTILIDHRTAYRFRWNRKHKRFQLARNTPQDLPHNITFTPQTAFEWMDGNQVLLSGDNFVIYDAYWNLATFTGATKRYFPKLPRSLLGIVYTGGNTMLMYTKQNTIKVYNARKYRILQEYPLKINEYFGCLL</sequence>
<keyword evidence="2" id="KW-1185">Reference proteome</keyword>
<dbReference type="AlphaFoldDB" id="A0A2G9V1D3"/>
<dbReference type="Gene3D" id="2.110.10.10">
    <property type="entry name" value="Hemopexin-like domain"/>
    <property type="match status" value="1"/>
</dbReference>
<dbReference type="Proteomes" id="UP000230423">
    <property type="component" value="Unassembled WGS sequence"/>
</dbReference>
<dbReference type="SUPFAM" id="SSF50923">
    <property type="entry name" value="Hemopexin-like domain"/>
    <property type="match status" value="1"/>
</dbReference>
<evidence type="ECO:0000313" key="1">
    <source>
        <dbReference type="EMBL" id="PIO76287.1"/>
    </source>
</evidence>
<organism evidence="1 2">
    <name type="scientific">Teladorsagia circumcincta</name>
    <name type="common">Brown stomach worm</name>
    <name type="synonym">Ostertagia circumcincta</name>
    <dbReference type="NCBI Taxonomy" id="45464"/>
    <lineage>
        <taxon>Eukaryota</taxon>
        <taxon>Metazoa</taxon>
        <taxon>Ecdysozoa</taxon>
        <taxon>Nematoda</taxon>
        <taxon>Chromadorea</taxon>
        <taxon>Rhabditida</taxon>
        <taxon>Rhabditina</taxon>
        <taxon>Rhabditomorpha</taxon>
        <taxon>Strongyloidea</taxon>
        <taxon>Trichostrongylidae</taxon>
        <taxon>Teladorsagia</taxon>
    </lineage>
</organism>
<protein>
    <submittedName>
        <fullName evidence="1">Uncharacterized protein</fullName>
    </submittedName>
</protein>
<dbReference type="OrthoDB" id="5822246at2759"/>
<dbReference type="InterPro" id="IPR036375">
    <property type="entry name" value="Hemopexin-like_dom_sf"/>
</dbReference>
<dbReference type="EMBL" id="KZ345064">
    <property type="protein sequence ID" value="PIO76287.1"/>
    <property type="molecule type" value="Genomic_DNA"/>
</dbReference>
<reference evidence="1 2" key="1">
    <citation type="submission" date="2015-09" db="EMBL/GenBank/DDBJ databases">
        <title>Draft genome of the parasitic nematode Teladorsagia circumcincta isolate WARC Sus (inbred).</title>
        <authorList>
            <person name="Mitreva M."/>
        </authorList>
    </citation>
    <scope>NUCLEOTIDE SEQUENCE [LARGE SCALE GENOMIC DNA]</scope>
    <source>
        <strain evidence="1 2">S</strain>
    </source>
</reference>
<proteinExistence type="predicted"/>
<evidence type="ECO:0000313" key="2">
    <source>
        <dbReference type="Proteomes" id="UP000230423"/>
    </source>
</evidence>
<gene>
    <name evidence="1" type="ORF">TELCIR_01652</name>
</gene>
<dbReference type="SMART" id="SM00120">
    <property type="entry name" value="HX"/>
    <property type="match status" value="3"/>
</dbReference>
<accession>A0A2G9V1D3</accession>
<name>A0A2G9V1D3_TELCI</name>